<dbReference type="EMBL" id="LAZR01007099">
    <property type="protein sequence ID" value="KKM87456.1"/>
    <property type="molecule type" value="Genomic_DNA"/>
</dbReference>
<gene>
    <name evidence="1" type="ORF">LCGC14_1268810</name>
</gene>
<dbReference type="AlphaFoldDB" id="A0A0F9LJP2"/>
<name>A0A0F9LJP2_9ZZZZ</name>
<dbReference type="SUPFAM" id="SSF47598">
    <property type="entry name" value="Ribbon-helix-helix"/>
    <property type="match status" value="1"/>
</dbReference>
<evidence type="ECO:0008006" key="2">
    <source>
        <dbReference type="Google" id="ProtNLM"/>
    </source>
</evidence>
<evidence type="ECO:0000313" key="1">
    <source>
        <dbReference type="EMBL" id="KKM87456.1"/>
    </source>
</evidence>
<organism evidence="1">
    <name type="scientific">marine sediment metagenome</name>
    <dbReference type="NCBI Taxonomy" id="412755"/>
    <lineage>
        <taxon>unclassified sequences</taxon>
        <taxon>metagenomes</taxon>
        <taxon>ecological metagenomes</taxon>
    </lineage>
</organism>
<dbReference type="InterPro" id="IPR013321">
    <property type="entry name" value="Arc_rbn_hlx_hlx"/>
</dbReference>
<dbReference type="GO" id="GO:0006355">
    <property type="term" value="P:regulation of DNA-templated transcription"/>
    <property type="evidence" value="ECO:0007669"/>
    <property type="project" value="InterPro"/>
</dbReference>
<sequence length="49" mass="5916">MIEDTILKTDYLGIRIPKELKQDLERKAFKQDRSLSNLIVRILREWNSK</sequence>
<comment type="caution">
    <text evidence="1">The sequence shown here is derived from an EMBL/GenBank/DDBJ whole genome shotgun (WGS) entry which is preliminary data.</text>
</comment>
<dbReference type="InterPro" id="IPR010985">
    <property type="entry name" value="Ribbon_hlx_hlx"/>
</dbReference>
<dbReference type="Gene3D" id="1.10.1220.10">
    <property type="entry name" value="Met repressor-like"/>
    <property type="match status" value="1"/>
</dbReference>
<reference evidence="1" key="1">
    <citation type="journal article" date="2015" name="Nature">
        <title>Complex archaea that bridge the gap between prokaryotes and eukaryotes.</title>
        <authorList>
            <person name="Spang A."/>
            <person name="Saw J.H."/>
            <person name="Jorgensen S.L."/>
            <person name="Zaremba-Niedzwiedzka K."/>
            <person name="Martijn J."/>
            <person name="Lind A.E."/>
            <person name="van Eijk R."/>
            <person name="Schleper C."/>
            <person name="Guy L."/>
            <person name="Ettema T.J."/>
        </authorList>
    </citation>
    <scope>NUCLEOTIDE SEQUENCE</scope>
</reference>
<accession>A0A0F9LJP2</accession>
<protein>
    <recommendedName>
        <fullName evidence="2">Arc-like DNA binding domain-containing protein</fullName>
    </recommendedName>
</protein>
<proteinExistence type="predicted"/>